<sequence>MNGTLHLNDTHAHHDIELIGWRWDIVGGYLVDGICLLIAASIKIGYHHIPYLSSYVPESWIILESAYSLYDRNFFSNLATILLLAVIGTLMNVALIGGSLYACSSLNFFHEKIAFVEILIFATLISAVDPVAVLAIFQEVNVNKALYFLVFGESLLNDAVVITVYNTVSVFAGPKDLTFVDIIKAIASFVIVSLGGLSVGAIMGAITSLLTKCTQGVRVVEPLLVIILAYIAYVAAELFHFSGIISIIGCGLVQAEYARHNVSRKTFTTVFNIVKTLSSIADVIIFIFLGVVLIRENHVWDTLFVLFTTIFCVVYRFIAVFFLTFCANFYRRRKVNTAEKGSTTKVIVRCLNVQSQNGQNKFYELNEKLMDDSMSGIECILGSKTISYWVNKLRIYNDIYLKTLLIKGYKSYAKVVRDAYEKR</sequence>
<dbReference type="PANTHER" id="PTHR10110">
    <property type="entry name" value="SODIUM/HYDROGEN EXCHANGER"/>
    <property type="match status" value="1"/>
</dbReference>
<organism evidence="14 15">
    <name type="scientific">Dinothrombium tinctorium</name>
    <dbReference type="NCBI Taxonomy" id="1965070"/>
    <lineage>
        <taxon>Eukaryota</taxon>
        <taxon>Metazoa</taxon>
        <taxon>Ecdysozoa</taxon>
        <taxon>Arthropoda</taxon>
        <taxon>Chelicerata</taxon>
        <taxon>Arachnida</taxon>
        <taxon>Acari</taxon>
        <taxon>Acariformes</taxon>
        <taxon>Trombidiformes</taxon>
        <taxon>Prostigmata</taxon>
        <taxon>Anystina</taxon>
        <taxon>Parasitengona</taxon>
        <taxon>Trombidioidea</taxon>
        <taxon>Trombidiidae</taxon>
        <taxon>Dinothrombium</taxon>
    </lineage>
</organism>
<evidence type="ECO:0000313" key="12">
    <source>
        <dbReference type="EMBL" id="RWS11475.1"/>
    </source>
</evidence>
<feature type="transmembrane region" description="Helical" evidence="10">
    <location>
        <begin position="113"/>
        <end position="137"/>
    </location>
</feature>
<feature type="domain" description="Cation/H+ exchanger transmembrane" evidence="11">
    <location>
        <begin position="61"/>
        <end position="335"/>
    </location>
</feature>
<keyword evidence="6 9" id="KW-0406">Ion transport</keyword>
<dbReference type="Pfam" id="PF00999">
    <property type="entry name" value="Na_H_Exchanger"/>
    <property type="match status" value="1"/>
</dbReference>
<evidence type="ECO:0000256" key="9">
    <source>
        <dbReference type="RuleBase" id="RU003722"/>
    </source>
</evidence>
<feature type="transmembrane region" description="Helical" evidence="10">
    <location>
        <begin position="239"/>
        <end position="258"/>
    </location>
</feature>
<evidence type="ECO:0000256" key="10">
    <source>
        <dbReference type="SAM" id="Phobius"/>
    </source>
</evidence>
<dbReference type="InterPro" id="IPR004709">
    <property type="entry name" value="NaH_exchanger"/>
</dbReference>
<evidence type="ECO:0000256" key="6">
    <source>
        <dbReference type="ARBA" id="ARBA00023065"/>
    </source>
</evidence>
<keyword evidence="8 9" id="KW-0739">Sodium transport</keyword>
<dbReference type="GO" id="GO:0015386">
    <property type="term" value="F:potassium:proton antiporter activity"/>
    <property type="evidence" value="ECO:0007669"/>
    <property type="project" value="TreeGrafter"/>
</dbReference>
<dbReference type="GO" id="GO:0015385">
    <property type="term" value="F:sodium:proton antiporter activity"/>
    <property type="evidence" value="ECO:0007669"/>
    <property type="project" value="InterPro"/>
</dbReference>
<evidence type="ECO:0000313" key="14">
    <source>
        <dbReference type="EMBL" id="RWS14994.1"/>
    </source>
</evidence>
<keyword evidence="5" id="KW-0915">Sodium</keyword>
<feature type="transmembrane region" description="Helical" evidence="10">
    <location>
        <begin position="270"/>
        <end position="294"/>
    </location>
</feature>
<evidence type="ECO:0000256" key="3">
    <source>
        <dbReference type="ARBA" id="ARBA00022692"/>
    </source>
</evidence>
<keyword evidence="15" id="KW-1185">Reference proteome</keyword>
<dbReference type="GO" id="GO:0098719">
    <property type="term" value="P:sodium ion import across plasma membrane"/>
    <property type="evidence" value="ECO:0007669"/>
    <property type="project" value="TreeGrafter"/>
</dbReference>
<evidence type="ECO:0000256" key="7">
    <source>
        <dbReference type="ARBA" id="ARBA00023136"/>
    </source>
</evidence>
<dbReference type="OrthoDB" id="196264at2759"/>
<name>A0A3S4RDZ3_9ACAR</name>
<dbReference type="InterPro" id="IPR018422">
    <property type="entry name" value="Cation/H_exchanger_CPA1"/>
</dbReference>
<keyword evidence="9" id="KW-0050">Antiport</keyword>
<feature type="transmembrane region" description="Helical" evidence="10">
    <location>
        <begin position="217"/>
        <end position="233"/>
    </location>
</feature>
<evidence type="ECO:0000256" key="1">
    <source>
        <dbReference type="ARBA" id="ARBA00004141"/>
    </source>
</evidence>
<evidence type="ECO:0000256" key="2">
    <source>
        <dbReference type="ARBA" id="ARBA00022448"/>
    </source>
</evidence>
<comment type="similarity">
    <text evidence="9">Belongs to the monovalent cation:proton antiporter 1 (CPA1) transporter (TC 2.A.36) family.</text>
</comment>
<dbReference type="STRING" id="1965070.A0A3S4RDZ3"/>
<feature type="transmembrane region" description="Helical" evidence="10">
    <location>
        <begin position="78"/>
        <end position="101"/>
    </location>
</feature>
<evidence type="ECO:0000256" key="4">
    <source>
        <dbReference type="ARBA" id="ARBA00022989"/>
    </source>
</evidence>
<feature type="transmembrane region" description="Helical" evidence="10">
    <location>
        <begin position="306"/>
        <end position="330"/>
    </location>
</feature>
<comment type="subcellular location">
    <subcellularLocation>
        <location evidence="1">Membrane</location>
        <topology evidence="1">Multi-pass membrane protein</topology>
    </subcellularLocation>
</comment>
<evidence type="ECO:0000256" key="5">
    <source>
        <dbReference type="ARBA" id="ARBA00023053"/>
    </source>
</evidence>
<reference evidence="14" key="2">
    <citation type="submission" date="2018-11" db="EMBL/GenBank/DDBJ databases">
        <title>Trombidioid mite genomics.</title>
        <authorList>
            <person name="Dong X."/>
        </authorList>
    </citation>
    <scope>NUCLEOTIDE SEQUENCE</scope>
    <source>
        <strain evidence="14">UoL-WK</strain>
    </source>
</reference>
<dbReference type="EMBL" id="NCKU01001689">
    <property type="protein sequence ID" value="RWS11475.1"/>
    <property type="molecule type" value="Genomic_DNA"/>
</dbReference>
<feature type="transmembrane region" description="Helical" evidence="10">
    <location>
        <begin position="146"/>
        <end position="165"/>
    </location>
</feature>
<keyword evidence="2 9" id="KW-0813">Transport</keyword>
<dbReference type="PANTHER" id="PTHR10110:SF126">
    <property type="entry name" value="NA(+)_H(+) EXCHANGER PROTEIN 7"/>
    <property type="match status" value="1"/>
</dbReference>
<dbReference type="EMBL" id="NCKU01001688">
    <property type="protein sequence ID" value="RWS11478.1"/>
    <property type="molecule type" value="Genomic_DNA"/>
</dbReference>
<gene>
    <name evidence="12" type="ORF">B4U79_08228</name>
    <name evidence="14" type="ORF">B4U79_09690</name>
    <name evidence="13" type="ORF">B4U79_11008</name>
</gene>
<dbReference type="GO" id="GO:0005886">
    <property type="term" value="C:plasma membrane"/>
    <property type="evidence" value="ECO:0007669"/>
    <property type="project" value="TreeGrafter"/>
</dbReference>
<comment type="caution">
    <text evidence="14">The sequence shown here is derived from an EMBL/GenBank/DDBJ whole genome shotgun (WGS) entry which is preliminary data.</text>
</comment>
<reference evidence="14 15" key="1">
    <citation type="journal article" date="2018" name="Gigascience">
        <title>Genomes of trombidid mites reveal novel predicted allergens and laterally-transferred genes associated with secondary metabolism.</title>
        <authorList>
            <person name="Dong X."/>
            <person name="Chaisiri K."/>
            <person name="Xia D."/>
            <person name="Armstrong S.D."/>
            <person name="Fang Y."/>
            <person name="Donnelly M.J."/>
            <person name="Kadowaki T."/>
            <person name="McGarry J.W."/>
            <person name="Darby A.C."/>
            <person name="Makepeace B.L."/>
        </authorList>
    </citation>
    <scope>NUCLEOTIDE SEQUENCE [LARGE SCALE GENOMIC DNA]</scope>
    <source>
        <strain evidence="14">UoL-WK</strain>
    </source>
</reference>
<dbReference type="NCBIfam" id="TIGR00840">
    <property type="entry name" value="b_cpa1"/>
    <property type="match status" value="1"/>
</dbReference>
<dbReference type="PRINTS" id="PR01084">
    <property type="entry name" value="NAHEXCHNGR"/>
</dbReference>
<keyword evidence="4 10" id="KW-1133">Transmembrane helix</keyword>
<keyword evidence="7 10" id="KW-0472">Membrane</keyword>
<evidence type="ECO:0000259" key="11">
    <source>
        <dbReference type="Pfam" id="PF00999"/>
    </source>
</evidence>
<accession>A0A3S4RDZ3</accession>
<keyword evidence="3 9" id="KW-0812">Transmembrane</keyword>
<evidence type="ECO:0000313" key="13">
    <source>
        <dbReference type="EMBL" id="RWS11478.1"/>
    </source>
</evidence>
<dbReference type="GO" id="GO:0051453">
    <property type="term" value="P:regulation of intracellular pH"/>
    <property type="evidence" value="ECO:0007669"/>
    <property type="project" value="TreeGrafter"/>
</dbReference>
<dbReference type="AlphaFoldDB" id="A0A3S4RDZ3"/>
<dbReference type="Gene3D" id="6.10.140.1330">
    <property type="match status" value="1"/>
</dbReference>
<feature type="transmembrane region" description="Helical" evidence="10">
    <location>
        <begin position="185"/>
        <end position="210"/>
    </location>
</feature>
<dbReference type="InterPro" id="IPR006153">
    <property type="entry name" value="Cation/H_exchanger_TM"/>
</dbReference>
<dbReference type="EMBL" id="NCKU01000571">
    <property type="protein sequence ID" value="RWS14994.1"/>
    <property type="molecule type" value="Genomic_DNA"/>
</dbReference>
<evidence type="ECO:0000313" key="15">
    <source>
        <dbReference type="Proteomes" id="UP000285301"/>
    </source>
</evidence>
<evidence type="ECO:0000256" key="8">
    <source>
        <dbReference type="ARBA" id="ARBA00023201"/>
    </source>
</evidence>
<dbReference type="Proteomes" id="UP000285301">
    <property type="component" value="Unassembled WGS sequence"/>
</dbReference>
<protein>
    <recommendedName>
        <fullName evidence="9">Sodium/hydrogen exchanger</fullName>
    </recommendedName>
</protein>
<proteinExistence type="inferred from homology"/>